<evidence type="ECO:0000256" key="7">
    <source>
        <dbReference type="SAM" id="Phobius"/>
    </source>
</evidence>
<name>A3K3E0_SAGS3</name>
<feature type="transmembrane region" description="Helical" evidence="7">
    <location>
        <begin position="144"/>
        <end position="164"/>
    </location>
</feature>
<feature type="transmembrane region" description="Helical" evidence="7">
    <location>
        <begin position="35"/>
        <end position="53"/>
    </location>
</feature>
<feature type="domain" description="EamA" evidence="8">
    <location>
        <begin position="10"/>
        <end position="134"/>
    </location>
</feature>
<dbReference type="Pfam" id="PF00892">
    <property type="entry name" value="EamA"/>
    <property type="match status" value="2"/>
</dbReference>
<accession>A3K3E0</accession>
<evidence type="ECO:0000256" key="3">
    <source>
        <dbReference type="ARBA" id="ARBA00022692"/>
    </source>
</evidence>
<feature type="transmembrane region" description="Helical" evidence="7">
    <location>
        <begin position="91"/>
        <end position="111"/>
    </location>
</feature>
<evidence type="ECO:0000256" key="5">
    <source>
        <dbReference type="ARBA" id="ARBA00023136"/>
    </source>
</evidence>
<reference evidence="9 10" key="1">
    <citation type="submission" date="2006-06" db="EMBL/GenBank/DDBJ databases">
        <authorList>
            <person name="Moran M.A."/>
            <person name="Ferriera S."/>
            <person name="Johnson J."/>
            <person name="Kravitz S."/>
            <person name="Beeson K."/>
            <person name="Sutton G."/>
            <person name="Rogers Y.-H."/>
            <person name="Friedman R."/>
            <person name="Frazier M."/>
            <person name="Venter J.C."/>
        </authorList>
    </citation>
    <scope>NUCLEOTIDE SEQUENCE [LARGE SCALE GENOMIC DNA]</scope>
    <source>
        <strain evidence="9 10">E-37</strain>
    </source>
</reference>
<feature type="transmembrane region" description="Helical" evidence="7">
    <location>
        <begin position="65"/>
        <end position="85"/>
    </location>
</feature>
<evidence type="ECO:0000259" key="8">
    <source>
        <dbReference type="Pfam" id="PF00892"/>
    </source>
</evidence>
<dbReference type="EMBL" id="AAYA01000006">
    <property type="protein sequence ID" value="EBA08054.1"/>
    <property type="molecule type" value="Genomic_DNA"/>
</dbReference>
<dbReference type="OrthoDB" id="5430053at2"/>
<protein>
    <submittedName>
        <fullName evidence="9">Membrane protein, drug/metabolite transporter (DMT) family</fullName>
    </submittedName>
</protein>
<sequence>MSSRLNDLALTALAPIIWGSSYIVSTEFLPGWPPLVVGLLRALPAGLVLLAITRRLPSRDWLGRVALLGALNFTVFWGALFIAAYRLPGGVAATLGALQPLFVTVLASLLLGAPLRLAAVLAALAGAGGVGLLILGPGAELDPVGVVAALVGALSMATGMVLTLKWTPPVDRLTFVAWQLTAGGVLLIPVALIVGGDVPAVDLKAVAGLVWLGLIGGALTYVIFFRGMSILGAPVASGLGFLSPLSAVTLGWVILGQALNARQLIGAGVVLLSVWAVQKVNRRPAPTPQAEPQPQAVSSAAARSVRV</sequence>
<keyword evidence="10" id="KW-1185">Reference proteome</keyword>
<evidence type="ECO:0000256" key="4">
    <source>
        <dbReference type="ARBA" id="ARBA00022989"/>
    </source>
</evidence>
<dbReference type="AlphaFoldDB" id="A3K3E0"/>
<evidence type="ECO:0000256" key="1">
    <source>
        <dbReference type="ARBA" id="ARBA00004141"/>
    </source>
</evidence>
<evidence type="ECO:0000256" key="2">
    <source>
        <dbReference type="ARBA" id="ARBA00007362"/>
    </source>
</evidence>
<keyword evidence="3 7" id="KW-0812">Transmembrane</keyword>
<dbReference type="SUPFAM" id="SSF103481">
    <property type="entry name" value="Multidrug resistance efflux transporter EmrE"/>
    <property type="match status" value="2"/>
</dbReference>
<gene>
    <name evidence="9" type="ORF">SSE37_10939</name>
</gene>
<keyword evidence="5 7" id="KW-0472">Membrane</keyword>
<organism evidence="9 10">
    <name type="scientific">Sagittula stellata (strain ATCC 700073 / DSM 11524 / E-37)</name>
    <dbReference type="NCBI Taxonomy" id="388399"/>
    <lineage>
        <taxon>Bacteria</taxon>
        <taxon>Pseudomonadati</taxon>
        <taxon>Pseudomonadota</taxon>
        <taxon>Alphaproteobacteria</taxon>
        <taxon>Rhodobacterales</taxon>
        <taxon>Roseobacteraceae</taxon>
        <taxon>Sagittula</taxon>
    </lineage>
</organism>
<feature type="transmembrane region" description="Helical" evidence="7">
    <location>
        <begin position="118"/>
        <end position="138"/>
    </location>
</feature>
<dbReference type="Proteomes" id="UP000005713">
    <property type="component" value="Unassembled WGS sequence"/>
</dbReference>
<feature type="region of interest" description="Disordered" evidence="6">
    <location>
        <begin position="284"/>
        <end position="307"/>
    </location>
</feature>
<dbReference type="PANTHER" id="PTHR32322">
    <property type="entry name" value="INNER MEMBRANE TRANSPORTER"/>
    <property type="match status" value="1"/>
</dbReference>
<comment type="subcellular location">
    <subcellularLocation>
        <location evidence="1">Membrane</location>
        <topology evidence="1">Multi-pass membrane protein</topology>
    </subcellularLocation>
</comment>
<feature type="transmembrane region" description="Helical" evidence="7">
    <location>
        <begin position="231"/>
        <end position="255"/>
    </location>
</feature>
<dbReference type="GO" id="GO:0016020">
    <property type="term" value="C:membrane"/>
    <property type="evidence" value="ECO:0007669"/>
    <property type="project" value="UniProtKB-SubCell"/>
</dbReference>
<comment type="similarity">
    <text evidence="2">Belongs to the EamA transporter family.</text>
</comment>
<dbReference type="InterPro" id="IPR000620">
    <property type="entry name" value="EamA_dom"/>
</dbReference>
<keyword evidence="4 7" id="KW-1133">Transmembrane helix</keyword>
<dbReference type="PANTHER" id="PTHR32322:SF2">
    <property type="entry name" value="EAMA DOMAIN-CONTAINING PROTEIN"/>
    <property type="match status" value="1"/>
</dbReference>
<dbReference type="InterPro" id="IPR050638">
    <property type="entry name" value="AA-Vitamin_Transporters"/>
</dbReference>
<evidence type="ECO:0000313" key="10">
    <source>
        <dbReference type="Proteomes" id="UP000005713"/>
    </source>
</evidence>
<dbReference type="RefSeq" id="WP_005858812.1">
    <property type="nucleotide sequence ID" value="NZ_AAYA01000006.1"/>
</dbReference>
<comment type="caution">
    <text evidence="9">The sequence shown here is derived from an EMBL/GenBank/DDBJ whole genome shotgun (WGS) entry which is preliminary data.</text>
</comment>
<evidence type="ECO:0000256" key="6">
    <source>
        <dbReference type="SAM" id="MobiDB-lite"/>
    </source>
</evidence>
<proteinExistence type="inferred from homology"/>
<feature type="domain" description="EamA" evidence="8">
    <location>
        <begin position="145"/>
        <end position="276"/>
    </location>
</feature>
<dbReference type="eggNOG" id="COG0697">
    <property type="taxonomic scope" value="Bacteria"/>
</dbReference>
<evidence type="ECO:0000313" key="9">
    <source>
        <dbReference type="EMBL" id="EBA08054.1"/>
    </source>
</evidence>
<dbReference type="InterPro" id="IPR037185">
    <property type="entry name" value="EmrE-like"/>
</dbReference>
<feature type="transmembrane region" description="Helical" evidence="7">
    <location>
        <begin position="206"/>
        <end position="224"/>
    </location>
</feature>
<feature type="compositionally biased region" description="Low complexity" evidence="6">
    <location>
        <begin position="292"/>
        <end position="307"/>
    </location>
</feature>
<feature type="transmembrane region" description="Helical" evidence="7">
    <location>
        <begin position="176"/>
        <end position="194"/>
    </location>
</feature>
<feature type="transmembrane region" description="Helical" evidence="7">
    <location>
        <begin position="261"/>
        <end position="277"/>
    </location>
</feature>